<reference evidence="2 3" key="1">
    <citation type="submission" date="2019-06" db="EMBL/GenBank/DDBJ databases">
        <title>Sequencing the genomes of 1000 actinobacteria strains.</title>
        <authorList>
            <person name="Klenk H.-P."/>
        </authorList>
    </citation>
    <scope>NUCLEOTIDE SEQUENCE [LARGE SCALE GENOMIC DNA]</scope>
    <source>
        <strain evidence="2 3">DSM 18607</strain>
    </source>
</reference>
<gene>
    <name evidence="2" type="ORF">FB458_2527</name>
</gene>
<feature type="transmembrane region" description="Helical" evidence="1">
    <location>
        <begin position="80"/>
        <end position="100"/>
    </location>
</feature>
<dbReference type="RefSeq" id="WP_141848791.1">
    <property type="nucleotide sequence ID" value="NZ_BAAAPR010000014.1"/>
</dbReference>
<name>A0A542E281_9MICO</name>
<feature type="transmembrane region" description="Helical" evidence="1">
    <location>
        <begin position="346"/>
        <end position="366"/>
    </location>
</feature>
<dbReference type="OrthoDB" id="2014935at2"/>
<evidence type="ECO:0000256" key="1">
    <source>
        <dbReference type="SAM" id="Phobius"/>
    </source>
</evidence>
<feature type="transmembrane region" description="Helical" evidence="1">
    <location>
        <begin position="20"/>
        <end position="39"/>
    </location>
</feature>
<keyword evidence="1" id="KW-1133">Transmembrane helix</keyword>
<evidence type="ECO:0000313" key="2">
    <source>
        <dbReference type="EMBL" id="TQJ09415.1"/>
    </source>
</evidence>
<feature type="transmembrane region" description="Helical" evidence="1">
    <location>
        <begin position="503"/>
        <end position="522"/>
    </location>
</feature>
<feature type="transmembrane region" description="Helical" evidence="1">
    <location>
        <begin position="293"/>
        <end position="318"/>
    </location>
</feature>
<feature type="transmembrane region" description="Helical" evidence="1">
    <location>
        <begin position="160"/>
        <end position="181"/>
    </location>
</feature>
<dbReference type="EMBL" id="VFMN01000001">
    <property type="protein sequence ID" value="TQJ09415.1"/>
    <property type="molecule type" value="Genomic_DNA"/>
</dbReference>
<feature type="transmembrane region" description="Helical" evidence="1">
    <location>
        <begin position="236"/>
        <end position="255"/>
    </location>
</feature>
<dbReference type="AlphaFoldDB" id="A0A542E281"/>
<evidence type="ECO:0000313" key="3">
    <source>
        <dbReference type="Proteomes" id="UP000317893"/>
    </source>
</evidence>
<keyword evidence="1" id="KW-0812">Transmembrane</keyword>
<organism evidence="2 3">
    <name type="scientific">Lapillicoccus jejuensis</name>
    <dbReference type="NCBI Taxonomy" id="402171"/>
    <lineage>
        <taxon>Bacteria</taxon>
        <taxon>Bacillati</taxon>
        <taxon>Actinomycetota</taxon>
        <taxon>Actinomycetes</taxon>
        <taxon>Micrococcales</taxon>
        <taxon>Intrasporangiaceae</taxon>
        <taxon>Lapillicoccus</taxon>
    </lineage>
</organism>
<sequence length="530" mass="52657">MNGLAGTGPLLRLALRRDRVLLPVTGLLLVAFAGGSASATRSLYTDPAGAVAAARAANASPAVVGMYGPLADPANPDSVGALKTLMLGAVLLAVLAVVLVRRHTRLEEESGRTELLGATVVGRRAPLAAAVVLASAAVVVVSLLAGLSMAAAGLGLRGSLAFGAAWAAAGLAVVGVTAVAAQVAATARGCAGLAYGALGAAYLLRAVGDTSSASWLTWLSPLGWTERMEVYGADRFVVALLGPACLVVLVAVALLERRDLGAGLVATRPGPARGAASLGSPLALAWRLQRGLLLGWLVGYAVLGLVLGAVAGSVGSFVTDDSITQMLARLGGSTSTLVDLFVSTELHFLAVGAAAYGIAAALRLRSEEGDLHTEQVLATAATRRAQLGAHALVALGGSALLMLVVGAALGATAGGQYGGVAAALAHLLPAALSPVPAVWVCVGLALAVYGALPTVVVAAWGLLAAFLVLGELGPLFALPQALVDLSPFVHGTVAPGADVDGRPLLALAAVVVALLAAALASFRRRDLVTG</sequence>
<keyword evidence="1" id="KW-0472">Membrane</keyword>
<feature type="transmembrane region" description="Helical" evidence="1">
    <location>
        <begin position="459"/>
        <end position="483"/>
    </location>
</feature>
<feature type="transmembrane region" description="Helical" evidence="1">
    <location>
        <begin position="387"/>
        <end position="411"/>
    </location>
</feature>
<dbReference type="Proteomes" id="UP000317893">
    <property type="component" value="Unassembled WGS sequence"/>
</dbReference>
<accession>A0A542E281</accession>
<feature type="transmembrane region" description="Helical" evidence="1">
    <location>
        <begin position="127"/>
        <end position="154"/>
    </location>
</feature>
<comment type="caution">
    <text evidence="2">The sequence shown here is derived from an EMBL/GenBank/DDBJ whole genome shotgun (WGS) entry which is preliminary data.</text>
</comment>
<feature type="transmembrane region" description="Helical" evidence="1">
    <location>
        <begin position="431"/>
        <end position="452"/>
    </location>
</feature>
<protein>
    <submittedName>
        <fullName evidence="2">ABC-2 type transport system permease protein</fullName>
    </submittedName>
</protein>
<feature type="transmembrane region" description="Helical" evidence="1">
    <location>
        <begin position="193"/>
        <end position="216"/>
    </location>
</feature>
<proteinExistence type="predicted"/>
<keyword evidence="3" id="KW-1185">Reference proteome</keyword>